<name>A0ABM7S5G4_9FLAO</name>
<dbReference type="EMBL" id="AP024749">
    <property type="protein sequence ID" value="BCY28726.1"/>
    <property type="molecule type" value="Genomic_DNA"/>
</dbReference>
<evidence type="ECO:0008006" key="4">
    <source>
        <dbReference type="Google" id="ProtNLM"/>
    </source>
</evidence>
<keyword evidence="3" id="KW-1185">Reference proteome</keyword>
<organism evidence="2 3">
    <name type="scientific">Flavobacterium okayamense</name>
    <dbReference type="NCBI Taxonomy" id="2830782"/>
    <lineage>
        <taxon>Bacteria</taxon>
        <taxon>Pseudomonadati</taxon>
        <taxon>Bacteroidota</taxon>
        <taxon>Flavobacteriia</taxon>
        <taxon>Flavobacteriales</taxon>
        <taxon>Flavobacteriaceae</taxon>
        <taxon>Flavobacterium</taxon>
    </lineage>
</organism>
<proteinExistence type="predicted"/>
<feature type="coiled-coil region" evidence="1">
    <location>
        <begin position="12"/>
        <end position="76"/>
    </location>
</feature>
<dbReference type="Proteomes" id="UP000825258">
    <property type="component" value="Chromosome"/>
</dbReference>
<keyword evidence="1" id="KW-0175">Coiled coil</keyword>
<accession>A0ABM7S5G4</accession>
<gene>
    <name evidence="2" type="ORF">KK2020170_15940</name>
</gene>
<dbReference type="RefSeq" id="WP_221257839.1">
    <property type="nucleotide sequence ID" value="NZ_AP024749.1"/>
</dbReference>
<reference evidence="2 3" key="1">
    <citation type="submission" date="2021-06" db="EMBL/GenBank/DDBJ databases">
        <title>Whole genome sequences of Flavobacterium sp. KK2020170 and assembly.</title>
        <authorList>
            <person name="Kitahara K."/>
            <person name="Miyoshi S."/>
            <person name="Uesaka K."/>
        </authorList>
    </citation>
    <scope>NUCLEOTIDE SEQUENCE [LARGE SCALE GENOMIC DNA]</scope>
    <source>
        <strain evidence="2 3">KK2020170</strain>
    </source>
</reference>
<evidence type="ECO:0000313" key="2">
    <source>
        <dbReference type="EMBL" id="BCY28726.1"/>
    </source>
</evidence>
<sequence>MITKPKIHSHYIQLLEEKIKKLRFQINDLAEDAQNDAKGSAGDKHETALSMMHLEQEKLNQKLKENLEQLALLESIDSSKQNTIVALGSLIITDKFTFYISSALPKITIDNQEIIALSLQSPLGLAMKGKTKKDSFSFNGIHYTIQEIY</sequence>
<evidence type="ECO:0000313" key="3">
    <source>
        <dbReference type="Proteomes" id="UP000825258"/>
    </source>
</evidence>
<evidence type="ECO:0000256" key="1">
    <source>
        <dbReference type="SAM" id="Coils"/>
    </source>
</evidence>
<protein>
    <recommendedName>
        <fullName evidence="4">Transcription elongation factor, GreA/GreB, C-term</fullName>
    </recommendedName>
</protein>